<comment type="caution">
    <text evidence="2">The sequence shown here is derived from an EMBL/GenBank/DDBJ whole genome shotgun (WGS) entry which is preliminary data.</text>
</comment>
<dbReference type="Proteomes" id="UP000034562">
    <property type="component" value="Unassembled WGS sequence"/>
</dbReference>
<dbReference type="PANTHER" id="PTHR40517:SF1">
    <property type="entry name" value="METAL-DEPENDENT PHOSPHOHYDROLASE, HD SUPERFAMILY-RELATED"/>
    <property type="match status" value="1"/>
</dbReference>
<proteinExistence type="predicted"/>
<dbReference type="SMART" id="SM00471">
    <property type="entry name" value="HDc"/>
    <property type="match status" value="1"/>
</dbReference>
<protein>
    <submittedName>
        <fullName evidence="2">Metal dependent phosphohydrolase</fullName>
    </submittedName>
</protein>
<dbReference type="Pfam" id="PF01966">
    <property type="entry name" value="HD"/>
    <property type="match status" value="1"/>
</dbReference>
<evidence type="ECO:0000259" key="1">
    <source>
        <dbReference type="SMART" id="SM00471"/>
    </source>
</evidence>
<evidence type="ECO:0000313" key="3">
    <source>
        <dbReference type="Proteomes" id="UP000034562"/>
    </source>
</evidence>
<dbReference type="InterPro" id="IPR006674">
    <property type="entry name" value="HD_domain"/>
</dbReference>
<accession>A0A0G0T8X6</accession>
<dbReference type="PANTHER" id="PTHR40517">
    <property type="entry name" value="METAL-DEPENDENT PHOSPHOHYDROLASE, HD SUPERFAMILY-RELATED"/>
    <property type="match status" value="1"/>
</dbReference>
<dbReference type="InterPro" id="IPR039967">
    <property type="entry name" value="MJ1020-like"/>
</dbReference>
<dbReference type="SUPFAM" id="SSF109604">
    <property type="entry name" value="HD-domain/PDEase-like"/>
    <property type="match status" value="1"/>
</dbReference>
<keyword evidence="2" id="KW-0378">Hydrolase</keyword>
<dbReference type="GO" id="GO:0016787">
    <property type="term" value="F:hydrolase activity"/>
    <property type="evidence" value="ECO:0007669"/>
    <property type="project" value="UniProtKB-KW"/>
</dbReference>
<dbReference type="EMBL" id="LBZK01000005">
    <property type="protein sequence ID" value="KKR71226.1"/>
    <property type="molecule type" value="Genomic_DNA"/>
</dbReference>
<dbReference type="Gene3D" id="1.10.3210.10">
    <property type="entry name" value="Hypothetical protein af1432"/>
    <property type="match status" value="1"/>
</dbReference>
<reference evidence="2 3" key="1">
    <citation type="journal article" date="2015" name="Nature">
        <title>rRNA introns, odd ribosomes, and small enigmatic genomes across a large radiation of phyla.</title>
        <authorList>
            <person name="Brown C.T."/>
            <person name="Hug L.A."/>
            <person name="Thomas B.C."/>
            <person name="Sharon I."/>
            <person name="Castelle C.J."/>
            <person name="Singh A."/>
            <person name="Wilkins M.J."/>
            <person name="Williams K.H."/>
            <person name="Banfield J.F."/>
        </authorList>
    </citation>
    <scope>NUCLEOTIDE SEQUENCE [LARGE SCALE GENOMIC DNA]</scope>
</reference>
<evidence type="ECO:0000313" key="2">
    <source>
        <dbReference type="EMBL" id="KKR71226.1"/>
    </source>
</evidence>
<gene>
    <name evidence="2" type="ORF">UU12_C0005G0019</name>
</gene>
<organism evidence="2 3">
    <name type="scientific">Candidatus Woesebacteria bacterium GW2011_GWA2_40_7b</name>
    <dbReference type="NCBI Taxonomy" id="1618563"/>
    <lineage>
        <taxon>Bacteria</taxon>
        <taxon>Candidatus Woeseibacteriota</taxon>
    </lineage>
</organism>
<sequence>MIQWAIFNMDKSHTKITKASLDAIKIEVPLEDNKILAEVVKRINSNDEIKTLWKIINVNAIDRLGMSDHGPTHFKIVANNGLKIARMLAKHKVVMSVADDFGLTNDHAEVIIFLACIMHDLGMSIHREDHEAFSLFLAKPLLEEVLHFLPDEERVVAISEVLHAIISHRAYGKPSTIEGGIIRIADALDMGKGRARISYKRGEINIYSVSDNAIVKLDILEGKERPVEVRIYMTNPAGIFQVDDLMKEKLKGSKLEKYISVSVYLLENGRDKLYKEYNL</sequence>
<feature type="domain" description="HD/PDEase" evidence="1">
    <location>
        <begin position="66"/>
        <end position="200"/>
    </location>
</feature>
<dbReference type="AlphaFoldDB" id="A0A0G0T8X6"/>
<dbReference type="InterPro" id="IPR003607">
    <property type="entry name" value="HD/PDEase_dom"/>
</dbReference>
<name>A0A0G0T8X6_9BACT</name>